<dbReference type="Proteomes" id="UP000324222">
    <property type="component" value="Unassembled WGS sequence"/>
</dbReference>
<sequence length="69" mass="7789">MGNIPITDVFSFLLPTNKQRIILVFGWVCVCSCSIRSLLSVACENPASHSCIERNVIRVIRGLRIEENR</sequence>
<comment type="caution">
    <text evidence="1">The sequence shown here is derived from an EMBL/GenBank/DDBJ whole genome shotgun (WGS) entry which is preliminary data.</text>
</comment>
<organism evidence="1 2">
    <name type="scientific">Portunus trituberculatus</name>
    <name type="common">Swimming crab</name>
    <name type="synonym">Neptunus trituberculatus</name>
    <dbReference type="NCBI Taxonomy" id="210409"/>
    <lineage>
        <taxon>Eukaryota</taxon>
        <taxon>Metazoa</taxon>
        <taxon>Ecdysozoa</taxon>
        <taxon>Arthropoda</taxon>
        <taxon>Crustacea</taxon>
        <taxon>Multicrustacea</taxon>
        <taxon>Malacostraca</taxon>
        <taxon>Eumalacostraca</taxon>
        <taxon>Eucarida</taxon>
        <taxon>Decapoda</taxon>
        <taxon>Pleocyemata</taxon>
        <taxon>Brachyura</taxon>
        <taxon>Eubrachyura</taxon>
        <taxon>Portunoidea</taxon>
        <taxon>Portunidae</taxon>
        <taxon>Portuninae</taxon>
        <taxon>Portunus</taxon>
    </lineage>
</organism>
<name>A0A5B7JTN2_PORTR</name>
<dbReference type="AlphaFoldDB" id="A0A5B7JTN2"/>
<dbReference type="EMBL" id="VSRR010118475">
    <property type="protein sequence ID" value="MPC99462.1"/>
    <property type="molecule type" value="Genomic_DNA"/>
</dbReference>
<evidence type="ECO:0000313" key="1">
    <source>
        <dbReference type="EMBL" id="MPC99462.1"/>
    </source>
</evidence>
<keyword evidence="2" id="KW-1185">Reference proteome</keyword>
<accession>A0A5B7JTN2</accession>
<proteinExistence type="predicted"/>
<evidence type="ECO:0000313" key="2">
    <source>
        <dbReference type="Proteomes" id="UP000324222"/>
    </source>
</evidence>
<gene>
    <name evidence="1" type="ORF">E2C01_094876</name>
</gene>
<protein>
    <submittedName>
        <fullName evidence="1">Uncharacterized protein</fullName>
    </submittedName>
</protein>
<reference evidence="1 2" key="1">
    <citation type="submission" date="2019-05" db="EMBL/GenBank/DDBJ databases">
        <title>Another draft genome of Portunus trituberculatus and its Hox gene families provides insights of decapod evolution.</title>
        <authorList>
            <person name="Jeong J.-H."/>
            <person name="Song I."/>
            <person name="Kim S."/>
            <person name="Choi T."/>
            <person name="Kim D."/>
            <person name="Ryu S."/>
            <person name="Kim W."/>
        </authorList>
    </citation>
    <scope>NUCLEOTIDE SEQUENCE [LARGE SCALE GENOMIC DNA]</scope>
    <source>
        <tissue evidence="1">Muscle</tissue>
    </source>
</reference>